<keyword evidence="1 4" id="KW-0378">Hydrolase</keyword>
<evidence type="ECO:0000256" key="2">
    <source>
        <dbReference type="ARBA" id="ARBA00022963"/>
    </source>
</evidence>
<dbReference type="AlphaFoldDB" id="A0A4R3MJR5"/>
<evidence type="ECO:0000259" key="5">
    <source>
        <dbReference type="PROSITE" id="PS51635"/>
    </source>
</evidence>
<keyword evidence="2 4" id="KW-0442">Lipid degradation</keyword>
<sequence length="328" mass="36138">MEGIGLVLAGGGGKGAYHIGVWKALKEFGADENITAVSGTSVGALNGVLFSQGNYKIAEDVWLNITKENILKLDVGEIKDQVLSGLSGFSTGQSLKMALPMTAYLASHYKSSIFSREGLLEIIDESINLEYVATNGIPCFATCLEVPVLNKKAFNIQGMTPNRIKSILLATSALPVIFQKIIIDGVSYIDGGIPVFGDNVPVKPLYDLGYKVILVAHLSRESILDTNAFPGAKIIQIVPREHQGELLDGTLDFTKEGAKRRIQQGYEDTIKILKPLYDMGMVQGQMYQQLNKMVKDEYIFEEKRQHCLEERENLKNQLNHIGFKLKGK</sequence>
<evidence type="ECO:0000256" key="3">
    <source>
        <dbReference type="ARBA" id="ARBA00023098"/>
    </source>
</evidence>
<dbReference type="PROSITE" id="PS51635">
    <property type="entry name" value="PNPLA"/>
    <property type="match status" value="1"/>
</dbReference>
<comment type="caution">
    <text evidence="6">The sequence shown here is derived from an EMBL/GenBank/DDBJ whole genome shotgun (WGS) entry which is preliminary data.</text>
</comment>
<keyword evidence="3 4" id="KW-0443">Lipid metabolism</keyword>
<dbReference type="PANTHER" id="PTHR14226:SF29">
    <property type="entry name" value="NEUROPATHY TARGET ESTERASE SWS"/>
    <property type="match status" value="1"/>
</dbReference>
<dbReference type="Gene3D" id="3.40.1090.10">
    <property type="entry name" value="Cytosolic phospholipase A2 catalytic domain"/>
    <property type="match status" value="2"/>
</dbReference>
<dbReference type="InterPro" id="IPR002641">
    <property type="entry name" value="PNPLA_dom"/>
</dbReference>
<dbReference type="SUPFAM" id="SSF52151">
    <property type="entry name" value="FabD/lysophospholipase-like"/>
    <property type="match status" value="1"/>
</dbReference>
<dbReference type="InterPro" id="IPR016035">
    <property type="entry name" value="Acyl_Trfase/lysoPLipase"/>
</dbReference>
<evidence type="ECO:0000256" key="4">
    <source>
        <dbReference type="PROSITE-ProRule" id="PRU01161"/>
    </source>
</evidence>
<accession>A0A4R3MJR5</accession>
<dbReference type="Proteomes" id="UP000294902">
    <property type="component" value="Unassembled WGS sequence"/>
</dbReference>
<dbReference type="GO" id="GO:0016042">
    <property type="term" value="P:lipid catabolic process"/>
    <property type="evidence" value="ECO:0007669"/>
    <property type="project" value="UniProtKB-UniRule"/>
</dbReference>
<dbReference type="EMBL" id="SMAL01000011">
    <property type="protein sequence ID" value="TCT12841.1"/>
    <property type="molecule type" value="Genomic_DNA"/>
</dbReference>
<feature type="domain" description="PNPLA" evidence="5">
    <location>
        <begin position="6"/>
        <end position="206"/>
    </location>
</feature>
<name>A0A4R3MJR5_9FIRM</name>
<dbReference type="InterPro" id="IPR050301">
    <property type="entry name" value="NTE"/>
</dbReference>
<dbReference type="RefSeq" id="WP_132253734.1">
    <property type="nucleotide sequence ID" value="NZ_SMAL01000011.1"/>
</dbReference>
<reference evidence="6 7" key="1">
    <citation type="submission" date="2019-03" db="EMBL/GenBank/DDBJ databases">
        <title>Genomic Encyclopedia of Type Strains, Phase IV (KMG-IV): sequencing the most valuable type-strain genomes for metagenomic binning, comparative biology and taxonomic classification.</title>
        <authorList>
            <person name="Goeker M."/>
        </authorList>
    </citation>
    <scope>NUCLEOTIDE SEQUENCE [LARGE SCALE GENOMIC DNA]</scope>
    <source>
        <strain evidence="6 7">DSM 24629</strain>
    </source>
</reference>
<feature type="active site" description="Proton acceptor" evidence="4">
    <location>
        <position position="190"/>
    </location>
</feature>
<dbReference type="Pfam" id="PF01734">
    <property type="entry name" value="Patatin"/>
    <property type="match status" value="1"/>
</dbReference>
<keyword evidence="7" id="KW-1185">Reference proteome</keyword>
<evidence type="ECO:0000313" key="7">
    <source>
        <dbReference type="Proteomes" id="UP000294902"/>
    </source>
</evidence>
<organism evidence="6 7">
    <name type="scientific">Natranaerovirga pectinivora</name>
    <dbReference type="NCBI Taxonomy" id="682400"/>
    <lineage>
        <taxon>Bacteria</taxon>
        <taxon>Bacillati</taxon>
        <taxon>Bacillota</taxon>
        <taxon>Clostridia</taxon>
        <taxon>Lachnospirales</taxon>
        <taxon>Natranaerovirgaceae</taxon>
        <taxon>Natranaerovirga</taxon>
    </lineage>
</organism>
<dbReference type="GO" id="GO:0016787">
    <property type="term" value="F:hydrolase activity"/>
    <property type="evidence" value="ECO:0007669"/>
    <property type="project" value="UniProtKB-UniRule"/>
</dbReference>
<protein>
    <submittedName>
        <fullName evidence="6">NTE family protein</fullName>
    </submittedName>
</protein>
<dbReference type="CDD" id="cd07209">
    <property type="entry name" value="Pat_hypo_Ecoli_Z1214_like"/>
    <property type="match status" value="1"/>
</dbReference>
<dbReference type="OrthoDB" id="9770965at2"/>
<gene>
    <name evidence="6" type="ORF">EDC18_11112</name>
</gene>
<feature type="short sequence motif" description="GXSXG" evidence="4">
    <location>
        <begin position="39"/>
        <end position="43"/>
    </location>
</feature>
<feature type="short sequence motif" description="DGA/G" evidence="4">
    <location>
        <begin position="190"/>
        <end position="192"/>
    </location>
</feature>
<feature type="short sequence motif" description="GXGXXG" evidence="4">
    <location>
        <begin position="10"/>
        <end position="15"/>
    </location>
</feature>
<dbReference type="PANTHER" id="PTHR14226">
    <property type="entry name" value="NEUROPATHY TARGET ESTERASE/SWISS CHEESE D.MELANOGASTER"/>
    <property type="match status" value="1"/>
</dbReference>
<evidence type="ECO:0000256" key="1">
    <source>
        <dbReference type="ARBA" id="ARBA00022801"/>
    </source>
</evidence>
<proteinExistence type="predicted"/>
<evidence type="ECO:0000313" key="6">
    <source>
        <dbReference type="EMBL" id="TCT12841.1"/>
    </source>
</evidence>
<feature type="active site" description="Nucleophile" evidence="4">
    <location>
        <position position="41"/>
    </location>
</feature>